<sequence length="303" mass="33093">MARDGPFPPAKGKAKAFGPPTRVTPRLAALSAATSSLPPKKRPIQKAAGEGTSKAAAKSFRKRFQRLAATGRTSFQAPKIQEVIAVISDSEPKSEMVKEAENVEEDPEEDPVEEPQEAGIEEEDEEDPKEDPMEENDVEEGVRVEDDFVDYWALVRFDSENSVGNDYRFAGNAGPINSSVGSCTEDCAIFKCGEDIVGSSGTEIKMAKIGVEVAKKDARNEEITKKSLEANSDGYAYAPMVTCVRIAKTWASRLSWNRTLSYAPKAPCAYAPKAEFELINKGRPHYFGRALHTPFTLVLVLVS</sequence>
<gene>
    <name evidence="2" type="ORF">PIB30_087782</name>
</gene>
<accession>A0ABU6SU37</accession>
<keyword evidence="3" id="KW-1185">Reference proteome</keyword>
<evidence type="ECO:0000256" key="1">
    <source>
        <dbReference type="SAM" id="MobiDB-lite"/>
    </source>
</evidence>
<reference evidence="2 3" key="1">
    <citation type="journal article" date="2023" name="Plants (Basel)">
        <title>Bridging the Gap: Combining Genomics and Transcriptomics Approaches to Understand Stylosanthes scabra, an Orphan Legume from the Brazilian Caatinga.</title>
        <authorList>
            <person name="Ferreira-Neto J.R.C."/>
            <person name="da Silva M.D."/>
            <person name="Binneck E."/>
            <person name="de Melo N.F."/>
            <person name="da Silva R.H."/>
            <person name="de Melo A.L.T.M."/>
            <person name="Pandolfi V."/>
            <person name="Bustamante F.O."/>
            <person name="Brasileiro-Vidal A.C."/>
            <person name="Benko-Iseppon A.M."/>
        </authorList>
    </citation>
    <scope>NUCLEOTIDE SEQUENCE [LARGE SCALE GENOMIC DNA]</scope>
    <source>
        <tissue evidence="2">Leaves</tissue>
    </source>
</reference>
<dbReference type="Proteomes" id="UP001341840">
    <property type="component" value="Unassembled WGS sequence"/>
</dbReference>
<feature type="compositionally biased region" description="Low complexity" evidence="1">
    <location>
        <begin position="27"/>
        <end position="37"/>
    </location>
</feature>
<organism evidence="2 3">
    <name type="scientific">Stylosanthes scabra</name>
    <dbReference type="NCBI Taxonomy" id="79078"/>
    <lineage>
        <taxon>Eukaryota</taxon>
        <taxon>Viridiplantae</taxon>
        <taxon>Streptophyta</taxon>
        <taxon>Embryophyta</taxon>
        <taxon>Tracheophyta</taxon>
        <taxon>Spermatophyta</taxon>
        <taxon>Magnoliopsida</taxon>
        <taxon>eudicotyledons</taxon>
        <taxon>Gunneridae</taxon>
        <taxon>Pentapetalae</taxon>
        <taxon>rosids</taxon>
        <taxon>fabids</taxon>
        <taxon>Fabales</taxon>
        <taxon>Fabaceae</taxon>
        <taxon>Papilionoideae</taxon>
        <taxon>50 kb inversion clade</taxon>
        <taxon>dalbergioids sensu lato</taxon>
        <taxon>Dalbergieae</taxon>
        <taxon>Pterocarpus clade</taxon>
        <taxon>Stylosanthes</taxon>
    </lineage>
</organism>
<protein>
    <submittedName>
        <fullName evidence="2">Uncharacterized protein</fullName>
    </submittedName>
</protein>
<evidence type="ECO:0000313" key="2">
    <source>
        <dbReference type="EMBL" id="MED6139845.1"/>
    </source>
</evidence>
<dbReference type="EMBL" id="JASCZI010061976">
    <property type="protein sequence ID" value="MED6139845.1"/>
    <property type="molecule type" value="Genomic_DNA"/>
</dbReference>
<evidence type="ECO:0000313" key="3">
    <source>
        <dbReference type="Proteomes" id="UP001341840"/>
    </source>
</evidence>
<name>A0ABU6SU37_9FABA</name>
<feature type="region of interest" description="Disordered" evidence="1">
    <location>
        <begin position="91"/>
        <end position="141"/>
    </location>
</feature>
<feature type="region of interest" description="Disordered" evidence="1">
    <location>
        <begin position="1"/>
        <end position="58"/>
    </location>
</feature>
<comment type="caution">
    <text evidence="2">The sequence shown here is derived from an EMBL/GenBank/DDBJ whole genome shotgun (WGS) entry which is preliminary data.</text>
</comment>
<feature type="compositionally biased region" description="Acidic residues" evidence="1">
    <location>
        <begin position="102"/>
        <end position="139"/>
    </location>
</feature>
<proteinExistence type="predicted"/>
<feature type="compositionally biased region" description="Basic and acidic residues" evidence="1">
    <location>
        <begin position="91"/>
        <end position="101"/>
    </location>
</feature>